<dbReference type="SUPFAM" id="SSF52788">
    <property type="entry name" value="Phosphotyrosine protein phosphatases I"/>
    <property type="match status" value="1"/>
</dbReference>
<dbReference type="OrthoDB" id="9784339at2"/>
<dbReference type="STRING" id="584708.Apau_0103"/>
<dbReference type="Gene3D" id="3.40.50.2300">
    <property type="match status" value="1"/>
</dbReference>
<dbReference type="eggNOG" id="COG0394">
    <property type="taxonomic scope" value="Bacteria"/>
</dbReference>
<dbReference type="GO" id="GO:0046685">
    <property type="term" value="P:response to arsenic-containing substance"/>
    <property type="evidence" value="ECO:0007669"/>
    <property type="project" value="UniProtKB-KW"/>
</dbReference>
<sequence>MERTRVLFLCGRNTARSQMAEAFLNHLGGDRFEGESAGLEAGEALHPLAVRVMAEVGIDMAAQRPKRAFDLFQEGRLYDTVVAVCDAAVADRCPVYPGVTRRLSWPFPDPAATEGTEEERLEQVRRIRDQIRSAVEKLVASESGADPEN</sequence>
<dbReference type="HOGENOM" id="CLU_071415_3_2_0"/>
<evidence type="ECO:0000313" key="3">
    <source>
        <dbReference type="EMBL" id="EFQ22541.1"/>
    </source>
</evidence>
<dbReference type="PaxDb" id="584708-Apau_0103"/>
<dbReference type="PANTHER" id="PTHR43428">
    <property type="entry name" value="ARSENATE REDUCTASE"/>
    <property type="match status" value="1"/>
</dbReference>
<protein>
    <submittedName>
        <fullName evidence="3">Protein tyrosine phosphatase</fullName>
    </submittedName>
</protein>
<dbReference type="EMBL" id="CM001022">
    <property type="protein sequence ID" value="EFQ22541.1"/>
    <property type="molecule type" value="Genomic_DNA"/>
</dbReference>
<dbReference type="Pfam" id="PF01451">
    <property type="entry name" value="LMWPc"/>
    <property type="match status" value="1"/>
</dbReference>
<dbReference type="SMART" id="SM00226">
    <property type="entry name" value="LMWPc"/>
    <property type="match status" value="1"/>
</dbReference>
<organism evidence="3 4">
    <name type="scientific">Aminomonas paucivorans DSM 12260</name>
    <dbReference type="NCBI Taxonomy" id="584708"/>
    <lineage>
        <taxon>Bacteria</taxon>
        <taxon>Thermotogati</taxon>
        <taxon>Synergistota</taxon>
        <taxon>Synergistia</taxon>
        <taxon>Synergistales</taxon>
        <taxon>Synergistaceae</taxon>
        <taxon>Aminomonas</taxon>
    </lineage>
</organism>
<keyword evidence="1" id="KW-0059">Arsenical resistance</keyword>
<keyword evidence="4" id="KW-1185">Reference proteome</keyword>
<name>E3CWN6_9BACT</name>
<dbReference type="RefSeq" id="WP_006299681.1">
    <property type="nucleotide sequence ID" value="NZ_CM001022.1"/>
</dbReference>
<dbReference type="InterPro" id="IPR036196">
    <property type="entry name" value="Ptyr_pPase_sf"/>
</dbReference>
<evidence type="ECO:0000313" key="4">
    <source>
        <dbReference type="Proteomes" id="UP000005096"/>
    </source>
</evidence>
<accession>E3CWN6</accession>
<gene>
    <name evidence="3" type="ORF">Apau_0103</name>
</gene>
<reference evidence="3 4" key="1">
    <citation type="journal article" date="2010" name="Stand. Genomic Sci.">
        <title>Non-contiguous finished genome sequence of Aminomonas paucivorans type strain (GLU-3).</title>
        <authorList>
            <person name="Pitluck S."/>
            <person name="Yasawong M."/>
            <person name="Held B."/>
            <person name="Lapidus A."/>
            <person name="Nolan M."/>
            <person name="Copeland A."/>
            <person name="Lucas S."/>
            <person name="Del Rio T.G."/>
            <person name="Tice H."/>
            <person name="Cheng J.F."/>
            <person name="Chertkov O."/>
            <person name="Goodwin L."/>
            <person name="Tapia R."/>
            <person name="Han C."/>
            <person name="Liolios K."/>
            <person name="Ivanova N."/>
            <person name="Mavromatis K."/>
            <person name="Ovchinnikova G."/>
            <person name="Pati A."/>
            <person name="Chen A."/>
            <person name="Palaniappan K."/>
            <person name="Land M."/>
            <person name="Hauser L."/>
            <person name="Chang Y.J."/>
            <person name="Jeffries C.D."/>
            <person name="Pukall R."/>
            <person name="Spring S."/>
            <person name="Rohde M."/>
            <person name="Sikorski J."/>
            <person name="Goker M."/>
            <person name="Woyke T."/>
            <person name="Bristow J."/>
            <person name="Eisen J.A."/>
            <person name="Markowitz V."/>
            <person name="Hugenholtz P."/>
            <person name="Kyrpides N.C."/>
            <person name="Klenk H.P."/>
        </authorList>
    </citation>
    <scope>NUCLEOTIDE SEQUENCE [LARGE SCALE GENOMIC DNA]</scope>
    <source>
        <strain evidence="3 4">DSM 12260</strain>
    </source>
</reference>
<evidence type="ECO:0000256" key="1">
    <source>
        <dbReference type="ARBA" id="ARBA00022849"/>
    </source>
</evidence>
<dbReference type="CDD" id="cd16345">
    <property type="entry name" value="LMWP_ArsC"/>
    <property type="match status" value="1"/>
</dbReference>
<dbReference type="Proteomes" id="UP000005096">
    <property type="component" value="Chromosome"/>
</dbReference>
<dbReference type="InterPro" id="IPR023485">
    <property type="entry name" value="Ptyr_pPase"/>
</dbReference>
<proteinExistence type="predicted"/>
<dbReference type="PANTHER" id="PTHR43428:SF1">
    <property type="entry name" value="ARSENATE REDUCTASE"/>
    <property type="match status" value="1"/>
</dbReference>
<feature type="domain" description="Phosphotyrosine protein phosphatase I" evidence="2">
    <location>
        <begin position="4"/>
        <end position="141"/>
    </location>
</feature>
<dbReference type="AlphaFoldDB" id="E3CWN6"/>
<evidence type="ECO:0000259" key="2">
    <source>
        <dbReference type="SMART" id="SM00226"/>
    </source>
</evidence>